<evidence type="ECO:0000256" key="2">
    <source>
        <dbReference type="ARBA" id="ARBA00012438"/>
    </source>
</evidence>
<keyword evidence="7" id="KW-0067">ATP-binding</keyword>
<dbReference type="PANTHER" id="PTHR43065">
    <property type="entry name" value="SENSOR HISTIDINE KINASE"/>
    <property type="match status" value="1"/>
</dbReference>
<comment type="caution">
    <text evidence="14">The sequence shown here is derived from an EMBL/GenBank/DDBJ whole genome shotgun (WGS) entry which is preliminary data.</text>
</comment>
<dbReference type="SMART" id="SM00448">
    <property type="entry name" value="REC"/>
    <property type="match status" value="1"/>
</dbReference>
<keyword evidence="8" id="KW-0902">Two-component regulatory system</keyword>
<dbReference type="InterPro" id="IPR003661">
    <property type="entry name" value="HisK_dim/P_dom"/>
</dbReference>
<dbReference type="PRINTS" id="PR00344">
    <property type="entry name" value="BCTRLSENSOR"/>
</dbReference>
<dbReference type="PROSITE" id="PS50112">
    <property type="entry name" value="PAS"/>
    <property type="match status" value="2"/>
</dbReference>
<feature type="domain" description="Response regulatory" evidence="11">
    <location>
        <begin position="646"/>
        <end position="766"/>
    </location>
</feature>
<dbReference type="InterPro" id="IPR000014">
    <property type="entry name" value="PAS"/>
</dbReference>
<sequence length="775" mass="83043">MSTTSPLDPAARIARAAAAHFFAHSSDLLCVVDADGVVRHANPTFAGATGWSPGSAHDRTFASCVHADDRATLATAWAGVVCGRAVDGLVLRVRGVDDSDRWIAWHLAAPDAMGLVHAIGRDVSEREAAVHALRESEARYRHVASSVPGVVYQFVYRADGSRGYTLVSEGARTLFGVAPEDALADPEAFLRLVHPDEQAQFRAIGLQAVARREEFRWEGRVLLDTGEERFAQIAARNSGQPDGSVVCDGLIMDVTELHRAQRRLEESEERFRSLFEQNPDAVYSFAHDLNFTSANPAAEALTGYTRDEILAGAASPIVVPEDRDAARAAFESALRGEAARVDLGIRHRSGRVVRVGVTNVPIVVGGSVVGMFGIAKDLTAHRALEDRLRQAQKMEAVGKLAGGVAHDFNNLLMVIQSFGGFLADDLAEGTTARADLDEVLRAAGRAQELTRQLLAFGRQQVLRPRRLDTNQKVANVAGMLRRLIGEDIALETDLAPAAWAVVADPGQLEQVLLNLAVNARDAMPNGGTLRLRTENHHVGPSETAPSPGQAHGRYVALVVEDDGVGIAADVLPRIFEPFFTTKPVGHGTGLGLATVYGIVEQSGGVVTVDSAPGRGSRFTVMLPAVDAPAPSPATREDAALPTGAETVLLVEDETKVRAALRRMLEQQGYVVHEASNGAEALRIVEAAAAGSETRFDLVLTDLVMPELGGHALGERLAARHPEIRVLYMSGYTDDEIVRRGLADPGASFLEKPFTASRLAHAVRRALEDGADGRRR</sequence>
<dbReference type="InterPro" id="IPR000700">
    <property type="entry name" value="PAS-assoc_C"/>
</dbReference>
<accession>A0AA37QHI2</accession>
<evidence type="ECO:0000256" key="9">
    <source>
        <dbReference type="PROSITE-ProRule" id="PRU00169"/>
    </source>
</evidence>
<protein>
    <recommendedName>
        <fullName evidence="2">histidine kinase</fullName>
        <ecNumber evidence="2">2.7.13.3</ecNumber>
    </recommendedName>
</protein>
<evidence type="ECO:0000313" key="14">
    <source>
        <dbReference type="EMBL" id="GLC26943.1"/>
    </source>
</evidence>
<gene>
    <name evidence="14" type="ORF">rosag_34560</name>
</gene>
<evidence type="ECO:0000256" key="8">
    <source>
        <dbReference type="ARBA" id="ARBA00023012"/>
    </source>
</evidence>
<organism evidence="14 15">
    <name type="scientific">Roseisolibacter agri</name>
    <dbReference type="NCBI Taxonomy" id="2014610"/>
    <lineage>
        <taxon>Bacteria</taxon>
        <taxon>Pseudomonadati</taxon>
        <taxon>Gemmatimonadota</taxon>
        <taxon>Gemmatimonadia</taxon>
        <taxon>Gemmatimonadales</taxon>
        <taxon>Gemmatimonadaceae</taxon>
        <taxon>Roseisolibacter</taxon>
    </lineage>
</organism>
<evidence type="ECO:0000256" key="5">
    <source>
        <dbReference type="ARBA" id="ARBA00022741"/>
    </source>
</evidence>
<reference evidence="14" key="1">
    <citation type="submission" date="2022-08" db="EMBL/GenBank/DDBJ databases">
        <title>Draft genome sequencing of Roseisolibacter agri AW1220.</title>
        <authorList>
            <person name="Tobiishi Y."/>
            <person name="Tonouchi A."/>
        </authorList>
    </citation>
    <scope>NUCLEOTIDE SEQUENCE</scope>
    <source>
        <strain evidence="14">AW1220</strain>
    </source>
</reference>
<dbReference type="Gene3D" id="3.30.450.20">
    <property type="entry name" value="PAS domain"/>
    <property type="match status" value="3"/>
</dbReference>
<dbReference type="InterPro" id="IPR011006">
    <property type="entry name" value="CheY-like_superfamily"/>
</dbReference>
<dbReference type="PROSITE" id="PS50110">
    <property type="entry name" value="RESPONSE_REGULATORY"/>
    <property type="match status" value="1"/>
</dbReference>
<dbReference type="CDD" id="cd00130">
    <property type="entry name" value="PAS"/>
    <property type="match status" value="3"/>
</dbReference>
<comment type="catalytic activity">
    <reaction evidence="1">
        <text>ATP + protein L-histidine = ADP + protein N-phospho-L-histidine.</text>
        <dbReference type="EC" id="2.7.13.3"/>
    </reaction>
</comment>
<dbReference type="Pfam" id="PF08448">
    <property type="entry name" value="PAS_4"/>
    <property type="match status" value="2"/>
</dbReference>
<dbReference type="Proteomes" id="UP001161325">
    <property type="component" value="Unassembled WGS sequence"/>
</dbReference>
<dbReference type="InterPro" id="IPR004358">
    <property type="entry name" value="Sig_transdc_His_kin-like_C"/>
</dbReference>
<dbReference type="Gene3D" id="3.30.565.10">
    <property type="entry name" value="Histidine kinase-like ATPase, C-terminal domain"/>
    <property type="match status" value="1"/>
</dbReference>
<evidence type="ECO:0000259" key="13">
    <source>
        <dbReference type="PROSITE" id="PS50113"/>
    </source>
</evidence>
<dbReference type="AlphaFoldDB" id="A0AA37QHI2"/>
<evidence type="ECO:0000256" key="6">
    <source>
        <dbReference type="ARBA" id="ARBA00022777"/>
    </source>
</evidence>
<dbReference type="InterPro" id="IPR035965">
    <property type="entry name" value="PAS-like_dom_sf"/>
</dbReference>
<dbReference type="InterPro" id="IPR003594">
    <property type="entry name" value="HATPase_dom"/>
</dbReference>
<keyword evidence="3 9" id="KW-0597">Phosphoprotein</keyword>
<dbReference type="EC" id="2.7.13.3" evidence="2"/>
<dbReference type="PANTHER" id="PTHR43065:SF46">
    <property type="entry name" value="C4-DICARBOXYLATE TRANSPORT SENSOR PROTEIN DCTB"/>
    <property type="match status" value="1"/>
</dbReference>
<dbReference type="Pfam" id="PF00072">
    <property type="entry name" value="Response_reg"/>
    <property type="match status" value="1"/>
</dbReference>
<evidence type="ECO:0000313" key="15">
    <source>
        <dbReference type="Proteomes" id="UP001161325"/>
    </source>
</evidence>
<keyword evidence="6" id="KW-0418">Kinase</keyword>
<feature type="domain" description="PAS" evidence="12">
    <location>
        <begin position="267"/>
        <end position="337"/>
    </location>
</feature>
<feature type="domain" description="Histidine kinase" evidence="10">
    <location>
        <begin position="403"/>
        <end position="626"/>
    </location>
</feature>
<keyword evidence="5" id="KW-0547">Nucleotide-binding</keyword>
<feature type="domain" description="PAC" evidence="13">
    <location>
        <begin position="339"/>
        <end position="390"/>
    </location>
</feature>
<evidence type="ECO:0000256" key="3">
    <source>
        <dbReference type="ARBA" id="ARBA00022553"/>
    </source>
</evidence>
<dbReference type="PROSITE" id="PS50113">
    <property type="entry name" value="PAC"/>
    <property type="match status" value="1"/>
</dbReference>
<evidence type="ECO:0000259" key="12">
    <source>
        <dbReference type="PROSITE" id="PS50112"/>
    </source>
</evidence>
<evidence type="ECO:0000256" key="7">
    <source>
        <dbReference type="ARBA" id="ARBA00022840"/>
    </source>
</evidence>
<dbReference type="Pfam" id="PF08447">
    <property type="entry name" value="PAS_3"/>
    <property type="match status" value="1"/>
</dbReference>
<proteinExistence type="predicted"/>
<dbReference type="Gene3D" id="3.40.50.2300">
    <property type="match status" value="1"/>
</dbReference>
<dbReference type="Gene3D" id="1.10.287.130">
    <property type="match status" value="1"/>
</dbReference>
<dbReference type="NCBIfam" id="TIGR00229">
    <property type="entry name" value="sensory_box"/>
    <property type="match status" value="1"/>
</dbReference>
<dbReference type="InterPro" id="IPR013656">
    <property type="entry name" value="PAS_4"/>
</dbReference>
<dbReference type="InterPro" id="IPR005467">
    <property type="entry name" value="His_kinase_dom"/>
</dbReference>
<feature type="modified residue" description="4-aspartylphosphate" evidence="9">
    <location>
        <position position="701"/>
    </location>
</feature>
<keyword evidence="15" id="KW-1185">Reference proteome</keyword>
<dbReference type="PROSITE" id="PS50109">
    <property type="entry name" value="HIS_KIN"/>
    <property type="match status" value="1"/>
</dbReference>
<dbReference type="InterPro" id="IPR036890">
    <property type="entry name" value="HATPase_C_sf"/>
</dbReference>
<dbReference type="SUPFAM" id="SSF52172">
    <property type="entry name" value="CheY-like"/>
    <property type="match status" value="1"/>
</dbReference>
<dbReference type="InterPro" id="IPR001789">
    <property type="entry name" value="Sig_transdc_resp-reg_receiver"/>
</dbReference>
<dbReference type="InterPro" id="IPR036097">
    <property type="entry name" value="HisK_dim/P_sf"/>
</dbReference>
<keyword evidence="4" id="KW-0808">Transferase</keyword>
<evidence type="ECO:0000256" key="1">
    <source>
        <dbReference type="ARBA" id="ARBA00000085"/>
    </source>
</evidence>
<dbReference type="SMART" id="SM00091">
    <property type="entry name" value="PAS"/>
    <property type="match status" value="3"/>
</dbReference>
<evidence type="ECO:0000259" key="10">
    <source>
        <dbReference type="PROSITE" id="PS50109"/>
    </source>
</evidence>
<dbReference type="SMART" id="SM00387">
    <property type="entry name" value="HATPase_c"/>
    <property type="match status" value="1"/>
</dbReference>
<dbReference type="RefSeq" id="WP_284351393.1">
    <property type="nucleotide sequence ID" value="NZ_BRXS01000005.1"/>
</dbReference>
<dbReference type="SUPFAM" id="SSF47384">
    <property type="entry name" value="Homodimeric domain of signal transducing histidine kinase"/>
    <property type="match status" value="1"/>
</dbReference>
<dbReference type="GO" id="GO:0000155">
    <property type="term" value="F:phosphorelay sensor kinase activity"/>
    <property type="evidence" value="ECO:0007669"/>
    <property type="project" value="InterPro"/>
</dbReference>
<evidence type="ECO:0000256" key="4">
    <source>
        <dbReference type="ARBA" id="ARBA00022679"/>
    </source>
</evidence>
<feature type="domain" description="PAS" evidence="12">
    <location>
        <begin position="136"/>
        <end position="213"/>
    </location>
</feature>
<evidence type="ECO:0000259" key="11">
    <source>
        <dbReference type="PROSITE" id="PS50110"/>
    </source>
</evidence>
<dbReference type="GO" id="GO:0005524">
    <property type="term" value="F:ATP binding"/>
    <property type="evidence" value="ECO:0007669"/>
    <property type="project" value="UniProtKB-KW"/>
</dbReference>
<dbReference type="EMBL" id="BRXS01000005">
    <property type="protein sequence ID" value="GLC26943.1"/>
    <property type="molecule type" value="Genomic_DNA"/>
</dbReference>
<dbReference type="Pfam" id="PF02518">
    <property type="entry name" value="HATPase_c"/>
    <property type="match status" value="1"/>
</dbReference>
<dbReference type="InterPro" id="IPR013655">
    <property type="entry name" value="PAS_fold_3"/>
</dbReference>
<name>A0AA37QHI2_9BACT</name>
<dbReference type="SUPFAM" id="SSF55874">
    <property type="entry name" value="ATPase domain of HSP90 chaperone/DNA topoisomerase II/histidine kinase"/>
    <property type="match status" value="1"/>
</dbReference>
<dbReference type="SUPFAM" id="SSF55785">
    <property type="entry name" value="PYP-like sensor domain (PAS domain)"/>
    <property type="match status" value="3"/>
</dbReference>
<dbReference type="SMART" id="SM00388">
    <property type="entry name" value="HisKA"/>
    <property type="match status" value="1"/>
</dbReference>